<evidence type="ECO:0008006" key="3">
    <source>
        <dbReference type="Google" id="ProtNLM"/>
    </source>
</evidence>
<reference evidence="1 2" key="1">
    <citation type="submission" date="2015-11" db="EMBL/GenBank/DDBJ databases">
        <title>Genomic Taxonomy of the Vibrionaceae.</title>
        <authorList>
            <person name="Gomez-Gil B."/>
            <person name="Enciso-Ibarra J."/>
        </authorList>
    </citation>
    <scope>NUCLEOTIDE SEQUENCE [LARGE SCALE GENOMIC DNA]</scope>
    <source>
        <strain evidence="1 2">CAIM 912</strain>
    </source>
</reference>
<dbReference type="AlphaFoldDB" id="A0A135I521"/>
<dbReference type="PANTHER" id="PTHR30217:SF10">
    <property type="entry name" value="23S RRNA 5-HYDROXYCYTIDINE C2501 SYNTHASE"/>
    <property type="match status" value="1"/>
</dbReference>
<dbReference type="Proteomes" id="UP000070529">
    <property type="component" value="Unassembled WGS sequence"/>
</dbReference>
<dbReference type="PANTHER" id="PTHR30217">
    <property type="entry name" value="PEPTIDASE U32 FAMILY"/>
    <property type="match status" value="1"/>
</dbReference>
<comment type="caution">
    <text evidence="1">The sequence shown here is derived from an EMBL/GenBank/DDBJ whole genome shotgun (WGS) entry which is preliminary data.</text>
</comment>
<dbReference type="EMBL" id="LNTY01000050">
    <property type="protein sequence ID" value="KXF80527.1"/>
    <property type="molecule type" value="Genomic_DNA"/>
</dbReference>
<sequence length="359" mass="41742">MDNSLIDGLQDTNVVQVFGKMTNDCIGGGLENHLISKNTQSRDVFEQHVKHVREKGLTFNYTFNAPSLMNKEYTLSGKREIRELLDYITEVGVNEVTVANYFLIDSIKKHYPELDVKISATMQVDNLSKARKFEDMGVDCIVLDPMQVNRDFETLSAIREGTDCDLELIVNNNCLWQCPVLSAHQTFLGHSSQLGENKEVSHDYIYIKRCAQERIYNKEAWIIADWIRPEDLHYYEKIGYDFFKIIDRATPQDVMIKRAKAYSERHFDGNLLELIQHWGYRDLVKPEEYLDNIYVDNRKLDKFLKFITRMNCRDIGCGTECKHCFKFAEKSVSIKQKIVDKFSAAHSSAIKEIEYLNVE</sequence>
<keyword evidence="2" id="KW-1185">Reference proteome</keyword>
<dbReference type="STRING" id="294935.ATN88_07525"/>
<accession>A0A135I521</accession>
<protein>
    <recommendedName>
        <fullName evidence="3">Peptidase U32</fullName>
    </recommendedName>
</protein>
<evidence type="ECO:0000313" key="2">
    <source>
        <dbReference type="Proteomes" id="UP000070529"/>
    </source>
</evidence>
<gene>
    <name evidence="1" type="ORF">ATN88_07525</name>
</gene>
<name>A0A135I521_9GAMM</name>
<dbReference type="InterPro" id="IPR001539">
    <property type="entry name" value="Peptidase_U32"/>
</dbReference>
<proteinExistence type="predicted"/>
<dbReference type="InterPro" id="IPR051454">
    <property type="entry name" value="RNA/ubiquinone_mod_enzymes"/>
</dbReference>
<organism evidence="1 2">
    <name type="scientific">Enterovibrio coralii</name>
    <dbReference type="NCBI Taxonomy" id="294935"/>
    <lineage>
        <taxon>Bacteria</taxon>
        <taxon>Pseudomonadati</taxon>
        <taxon>Pseudomonadota</taxon>
        <taxon>Gammaproteobacteria</taxon>
        <taxon>Vibrionales</taxon>
        <taxon>Vibrionaceae</taxon>
        <taxon>Enterovibrio</taxon>
    </lineage>
</organism>
<dbReference type="Pfam" id="PF01136">
    <property type="entry name" value="Peptidase_U32"/>
    <property type="match status" value="1"/>
</dbReference>
<evidence type="ECO:0000313" key="1">
    <source>
        <dbReference type="EMBL" id="KXF80527.1"/>
    </source>
</evidence>